<dbReference type="InterPro" id="IPR049071">
    <property type="entry name" value="MPI_cupin_dom"/>
</dbReference>
<feature type="binding site" evidence="8">
    <location>
        <position position="115"/>
    </location>
    <ligand>
        <name>Zn(2+)</name>
        <dbReference type="ChEBI" id="CHEBI:29105"/>
    </ligand>
</feature>
<comment type="catalytic activity">
    <reaction evidence="1 7">
        <text>D-mannose 6-phosphate = D-fructose 6-phosphate</text>
        <dbReference type="Rhea" id="RHEA:12356"/>
        <dbReference type="ChEBI" id="CHEBI:58735"/>
        <dbReference type="ChEBI" id="CHEBI:61527"/>
        <dbReference type="EC" id="5.3.1.8"/>
    </reaction>
</comment>
<comment type="caution">
    <text evidence="12">The sequence shown here is derived from an EMBL/GenBank/DDBJ whole genome shotgun (WGS) entry which is preliminary data.</text>
</comment>
<sequence>MKHPLFLEPIFKERIWGGTALRDRFGYSIPSEKTGECWAVSAHANGSSTVQNGRLAGKTLDQVWKECPEFFGFPQRSVFPLLVKVLDANMDLSVQVHPDDHYAMVHENGDLGKTECWYIIDCKEGAELILGHHASTKEEFKQLIESGDWNGLLRRINIKPGDFFYVPSGTLHALCEGALVLEIQQNSDTTYRVYDYDRCNDHGQKRDLHIEKAMEVVNIPHADSEPIPAVKEMKDAVITSYVQSDYFSVYKWNVSGKPVFPSPQTYLLCSVVEGSGIIENNGVQYECNKGSHFILPAHFGEFSIEGTCELVISHPS</sequence>
<dbReference type="InterPro" id="IPR046457">
    <property type="entry name" value="PMI_typeI_cat"/>
</dbReference>
<evidence type="ECO:0000256" key="2">
    <source>
        <dbReference type="ARBA" id="ARBA00010772"/>
    </source>
</evidence>
<feature type="domain" description="Phosphomannose isomerase type I catalytic" evidence="10">
    <location>
        <begin position="6"/>
        <end position="105"/>
    </location>
</feature>
<dbReference type="PIRSF" id="PIRSF036894">
    <property type="entry name" value="PMI_Firm_short"/>
    <property type="match status" value="1"/>
</dbReference>
<keyword evidence="4 7" id="KW-0479">Metal-binding</keyword>
<keyword evidence="6 7" id="KW-0413">Isomerase</keyword>
<feature type="active site" evidence="9">
    <location>
        <position position="192"/>
    </location>
</feature>
<evidence type="ECO:0000256" key="3">
    <source>
        <dbReference type="ARBA" id="ARBA00011956"/>
    </source>
</evidence>
<comment type="cofactor">
    <cofactor evidence="8">
        <name>Zn(2+)</name>
        <dbReference type="ChEBI" id="CHEBI:29105"/>
    </cofactor>
    <text evidence="8">Binds 1 zinc ion per subunit.</text>
</comment>
<dbReference type="GO" id="GO:0008270">
    <property type="term" value="F:zinc ion binding"/>
    <property type="evidence" value="ECO:0007669"/>
    <property type="project" value="UniProtKB-UniRule"/>
</dbReference>
<dbReference type="EMBL" id="JALAWA010000012">
    <property type="protein sequence ID" value="MCY9186459.1"/>
    <property type="molecule type" value="Genomic_DNA"/>
</dbReference>
<dbReference type="InterPro" id="IPR014710">
    <property type="entry name" value="RmlC-like_jellyroll"/>
</dbReference>
<dbReference type="Pfam" id="PF21621">
    <property type="entry name" value="MPI_cupin_dom"/>
    <property type="match status" value="1"/>
</dbReference>
<evidence type="ECO:0000313" key="12">
    <source>
        <dbReference type="EMBL" id="MCY9186459.1"/>
    </source>
</evidence>
<dbReference type="GO" id="GO:0005975">
    <property type="term" value="P:carbohydrate metabolic process"/>
    <property type="evidence" value="ECO:0007669"/>
    <property type="project" value="UniProtKB-UniRule"/>
</dbReference>
<gene>
    <name evidence="12" type="primary">manA</name>
    <name evidence="12" type="ORF">MOF03_17775</name>
</gene>
<comment type="similarity">
    <text evidence="2 7">Belongs to the mannose-6-phosphate isomerase type 1 family.</text>
</comment>
<dbReference type="SUPFAM" id="SSF51182">
    <property type="entry name" value="RmlC-like cupins"/>
    <property type="match status" value="1"/>
</dbReference>
<dbReference type="Proteomes" id="UP001073053">
    <property type="component" value="Unassembled WGS sequence"/>
</dbReference>
<keyword evidence="5 7" id="KW-0862">Zinc</keyword>
<evidence type="ECO:0000256" key="7">
    <source>
        <dbReference type="PIRNR" id="PIRNR036894"/>
    </source>
</evidence>
<evidence type="ECO:0000256" key="5">
    <source>
        <dbReference type="ARBA" id="ARBA00022833"/>
    </source>
</evidence>
<dbReference type="NCBIfam" id="TIGR00218">
    <property type="entry name" value="manA"/>
    <property type="match status" value="2"/>
</dbReference>
<dbReference type="GO" id="GO:0004476">
    <property type="term" value="F:mannose-6-phosphate isomerase activity"/>
    <property type="evidence" value="ECO:0007669"/>
    <property type="project" value="UniProtKB-UniRule"/>
</dbReference>
<dbReference type="PANTHER" id="PTHR42742:SF3">
    <property type="entry name" value="FRUCTOKINASE"/>
    <property type="match status" value="1"/>
</dbReference>
<dbReference type="CDD" id="cd07010">
    <property type="entry name" value="cupin_PMI_type_I_N_bac"/>
    <property type="match status" value="1"/>
</dbReference>
<name>A0A9Q4HW58_9BACI</name>
<evidence type="ECO:0000256" key="8">
    <source>
        <dbReference type="PIRSR" id="PIRSR036894-1"/>
    </source>
</evidence>
<evidence type="ECO:0000259" key="10">
    <source>
        <dbReference type="Pfam" id="PF20511"/>
    </source>
</evidence>
<dbReference type="Gene3D" id="2.60.120.10">
    <property type="entry name" value="Jelly Rolls"/>
    <property type="match status" value="2"/>
</dbReference>
<evidence type="ECO:0000256" key="4">
    <source>
        <dbReference type="ARBA" id="ARBA00022723"/>
    </source>
</evidence>
<evidence type="ECO:0000256" key="6">
    <source>
        <dbReference type="ARBA" id="ARBA00023235"/>
    </source>
</evidence>
<evidence type="ECO:0000313" key="13">
    <source>
        <dbReference type="Proteomes" id="UP001073053"/>
    </source>
</evidence>
<reference evidence="12" key="1">
    <citation type="submission" date="2022-02" db="EMBL/GenBank/DDBJ databases">
        <title>Crop Bioprotection Bacillus Genome Sequencing.</title>
        <authorList>
            <person name="Dunlap C."/>
        </authorList>
    </citation>
    <scope>NUCLEOTIDE SEQUENCE</scope>
    <source>
        <strain evidence="12">EC49O2N-C10</strain>
    </source>
</reference>
<evidence type="ECO:0000259" key="11">
    <source>
        <dbReference type="Pfam" id="PF21621"/>
    </source>
</evidence>
<dbReference type="FunFam" id="2.60.120.10:FF:000070">
    <property type="entry name" value="Mannose-6-phosphate isomerase"/>
    <property type="match status" value="1"/>
</dbReference>
<dbReference type="InterPro" id="IPR014628">
    <property type="entry name" value="Man6P_isomerase_Firm_short"/>
</dbReference>
<evidence type="ECO:0000256" key="1">
    <source>
        <dbReference type="ARBA" id="ARBA00000757"/>
    </source>
</evidence>
<dbReference type="InterPro" id="IPR011051">
    <property type="entry name" value="RmlC_Cupin_sf"/>
</dbReference>
<proteinExistence type="inferred from homology"/>
<feature type="binding site" evidence="8">
    <location>
        <position position="97"/>
    </location>
    <ligand>
        <name>Zn(2+)</name>
        <dbReference type="ChEBI" id="CHEBI:29105"/>
    </ligand>
</feature>
<feature type="domain" description="Mannose-6-phosphate isomerase cupin" evidence="11">
    <location>
        <begin position="238"/>
        <end position="315"/>
    </location>
</feature>
<protein>
    <recommendedName>
        <fullName evidence="3 7">Mannose-6-phosphate isomerase</fullName>
        <ecNumber evidence="3 7">5.3.1.8</ecNumber>
    </recommendedName>
</protein>
<dbReference type="EC" id="5.3.1.8" evidence="3 7"/>
<dbReference type="RefSeq" id="WP_268498544.1">
    <property type="nucleotide sequence ID" value="NZ_JALAVZ010000012.1"/>
</dbReference>
<feature type="binding site" evidence="8">
    <location>
        <position position="172"/>
    </location>
    <ligand>
        <name>Zn(2+)</name>
        <dbReference type="ChEBI" id="CHEBI:29105"/>
    </ligand>
</feature>
<dbReference type="PANTHER" id="PTHR42742">
    <property type="entry name" value="TRANSCRIPTIONAL REPRESSOR MPRA"/>
    <property type="match status" value="1"/>
</dbReference>
<organism evidence="12 13">
    <name type="scientific">Bacillus halotolerans</name>
    <dbReference type="NCBI Taxonomy" id="260554"/>
    <lineage>
        <taxon>Bacteria</taxon>
        <taxon>Bacillati</taxon>
        <taxon>Bacillota</taxon>
        <taxon>Bacilli</taxon>
        <taxon>Bacillales</taxon>
        <taxon>Bacillaceae</taxon>
        <taxon>Bacillus</taxon>
    </lineage>
</organism>
<dbReference type="InterPro" id="IPR001250">
    <property type="entry name" value="Man6P_Isoase-1"/>
</dbReference>
<dbReference type="Pfam" id="PF20511">
    <property type="entry name" value="PMI_typeI_cat"/>
    <property type="match status" value="1"/>
</dbReference>
<dbReference type="InterPro" id="IPR051804">
    <property type="entry name" value="Carb_Metab_Reg_Kinase/Isom"/>
</dbReference>
<evidence type="ECO:0000256" key="9">
    <source>
        <dbReference type="PIRSR" id="PIRSR036894-2"/>
    </source>
</evidence>
<dbReference type="AlphaFoldDB" id="A0A9Q4HW58"/>
<accession>A0A9Q4HW58</accession>